<dbReference type="PANTHER" id="PTHR30294:SF29">
    <property type="entry name" value="MULTIDRUG ABC TRANSPORTER PERMEASE YBHS-RELATED"/>
    <property type="match status" value="1"/>
</dbReference>
<dbReference type="EMBL" id="AONC01000022">
    <property type="protein sequence ID" value="EXJ15693.1"/>
    <property type="molecule type" value="Genomic_DNA"/>
</dbReference>
<evidence type="ECO:0000256" key="8">
    <source>
        <dbReference type="SAM" id="Phobius"/>
    </source>
</evidence>
<evidence type="ECO:0000256" key="4">
    <source>
        <dbReference type="ARBA" id="ARBA00022475"/>
    </source>
</evidence>
<comment type="caution">
    <text evidence="10">The sequence shown here is derived from an EMBL/GenBank/DDBJ whole genome shotgun (WGS) entry which is preliminary data.</text>
</comment>
<evidence type="ECO:0000256" key="7">
    <source>
        <dbReference type="ARBA" id="ARBA00023136"/>
    </source>
</evidence>
<evidence type="ECO:0000256" key="5">
    <source>
        <dbReference type="ARBA" id="ARBA00022692"/>
    </source>
</evidence>
<dbReference type="InterPro" id="IPR013525">
    <property type="entry name" value="ABC2_TM"/>
</dbReference>
<accession>W9V7Y7</accession>
<dbReference type="Pfam" id="PF12698">
    <property type="entry name" value="ABC2_membrane_3"/>
    <property type="match status" value="1"/>
</dbReference>
<feature type="transmembrane region" description="Helical" evidence="8">
    <location>
        <begin position="238"/>
        <end position="257"/>
    </location>
</feature>
<evidence type="ECO:0000256" key="3">
    <source>
        <dbReference type="ARBA" id="ARBA00022448"/>
    </source>
</evidence>
<feature type="transmembrane region" description="Helical" evidence="8">
    <location>
        <begin position="323"/>
        <end position="345"/>
    </location>
</feature>
<feature type="transmembrane region" description="Helical" evidence="8">
    <location>
        <begin position="34"/>
        <end position="52"/>
    </location>
</feature>
<protein>
    <submittedName>
        <fullName evidence="10">ABC transport system, permease component YbhS</fullName>
    </submittedName>
</protein>
<feature type="transmembrane region" description="Helical" evidence="8">
    <location>
        <begin position="186"/>
        <end position="208"/>
    </location>
</feature>
<dbReference type="InterPro" id="IPR051449">
    <property type="entry name" value="ABC-2_transporter_component"/>
</dbReference>
<feature type="transmembrane region" description="Helical" evidence="8">
    <location>
        <begin position="264"/>
        <end position="288"/>
    </location>
</feature>
<evidence type="ECO:0000256" key="6">
    <source>
        <dbReference type="ARBA" id="ARBA00022989"/>
    </source>
</evidence>
<evidence type="ECO:0000313" key="11">
    <source>
        <dbReference type="Proteomes" id="UP000019460"/>
    </source>
</evidence>
<comment type="subcellular location">
    <subcellularLocation>
        <location evidence="1">Cell membrane</location>
        <topology evidence="1">Multi-pass membrane protein</topology>
    </subcellularLocation>
</comment>
<dbReference type="GO" id="GO:0140359">
    <property type="term" value="F:ABC-type transporter activity"/>
    <property type="evidence" value="ECO:0007669"/>
    <property type="project" value="InterPro"/>
</dbReference>
<comment type="similarity">
    <text evidence="2">Belongs to the ABC-2 integral membrane protein family.</text>
</comment>
<proteinExistence type="inferred from homology"/>
<keyword evidence="6 8" id="KW-1133">Transmembrane helix</keyword>
<feature type="transmembrane region" description="Helical" evidence="8">
    <location>
        <begin position="294"/>
        <end position="316"/>
    </location>
</feature>
<dbReference type="eggNOG" id="COG0842">
    <property type="taxonomic scope" value="Bacteria"/>
</dbReference>
<dbReference type="PATRIC" id="fig|1249627.3.peg.1532"/>
<name>W9V7Y7_9GAMM</name>
<organism evidence="10 11">
    <name type="scientific">Imhoffiella purpurea</name>
    <dbReference type="NCBI Taxonomy" id="1249627"/>
    <lineage>
        <taxon>Bacteria</taxon>
        <taxon>Pseudomonadati</taxon>
        <taxon>Pseudomonadota</taxon>
        <taxon>Gammaproteobacteria</taxon>
        <taxon>Chromatiales</taxon>
        <taxon>Chromatiaceae</taxon>
        <taxon>Imhoffiella</taxon>
    </lineage>
</organism>
<keyword evidence="5 8" id="KW-0812">Transmembrane</keyword>
<dbReference type="InterPro" id="IPR047817">
    <property type="entry name" value="ABC2_TM_bact-type"/>
</dbReference>
<keyword evidence="4" id="KW-1003">Cell membrane</keyword>
<gene>
    <name evidence="10" type="ORF">D779_1081</name>
</gene>
<dbReference type="GO" id="GO:0005886">
    <property type="term" value="C:plasma membrane"/>
    <property type="evidence" value="ECO:0007669"/>
    <property type="project" value="UniProtKB-SubCell"/>
</dbReference>
<dbReference type="PROSITE" id="PS51012">
    <property type="entry name" value="ABC_TM2"/>
    <property type="match status" value="1"/>
</dbReference>
<dbReference type="Proteomes" id="UP000019460">
    <property type="component" value="Unassembled WGS sequence"/>
</dbReference>
<dbReference type="AlphaFoldDB" id="W9V7Y7"/>
<evidence type="ECO:0000256" key="1">
    <source>
        <dbReference type="ARBA" id="ARBA00004651"/>
    </source>
</evidence>
<keyword evidence="11" id="KW-1185">Reference proteome</keyword>
<sequence length="381" mass="41835">MLEGLTMTGSMINRRLLGLLRKESLQILRDPSSIAIAFVLPVVLLLLFGYGVSLDSKHVPIGIVVEQPGAETASFVAAFRQSVYFEPRIYRSLQAGRAALRERRVDGILVLAADFAQRLKGDRDAPIQVIVNGVDANSARLLEGYVQGVWSIWLQRELEARQIPVSVPVEAQTRIWFNPELASRNYLVPGLLVVNMTLVGALLTALVLAREWERGTLEALMVTPVTIGEILIGKLLPYFVLGMGGMVLSVVMALFLFEVPMRGSFWVLAVCSTLFLLSALGMGLLISIVTRNQFVAGMIAILATFLPAFLLSGFLFDIGSMPVVVQVLTHVVAARYFVAILQTLFLAGDVWSLILPNAAALVLMAAFFLGLSRRRLRKRIE</sequence>
<keyword evidence="7 8" id="KW-0472">Membrane</keyword>
<reference evidence="10 11" key="1">
    <citation type="submission" date="2012-11" db="EMBL/GenBank/DDBJ databases">
        <title>Genome assembly of Thiorhodococcus sp. AK35.</title>
        <authorList>
            <person name="Nupur N."/>
            <person name="Khatri I."/>
            <person name="Subramanian S."/>
            <person name="Pinnaka A."/>
        </authorList>
    </citation>
    <scope>NUCLEOTIDE SEQUENCE [LARGE SCALE GENOMIC DNA]</scope>
    <source>
        <strain evidence="10 11">AK35</strain>
    </source>
</reference>
<evidence type="ECO:0000256" key="2">
    <source>
        <dbReference type="ARBA" id="ARBA00007783"/>
    </source>
</evidence>
<dbReference type="PANTHER" id="PTHR30294">
    <property type="entry name" value="MEMBRANE COMPONENT OF ABC TRANSPORTER YHHJ-RELATED"/>
    <property type="match status" value="1"/>
</dbReference>
<evidence type="ECO:0000259" key="9">
    <source>
        <dbReference type="PROSITE" id="PS51012"/>
    </source>
</evidence>
<keyword evidence="3" id="KW-0813">Transport</keyword>
<feature type="domain" description="ABC transmembrane type-2" evidence="9">
    <location>
        <begin position="139"/>
        <end position="379"/>
    </location>
</feature>
<dbReference type="STRING" id="1249627.D779_1081"/>
<feature type="transmembrane region" description="Helical" evidence="8">
    <location>
        <begin position="351"/>
        <end position="371"/>
    </location>
</feature>
<evidence type="ECO:0000313" key="10">
    <source>
        <dbReference type="EMBL" id="EXJ15693.1"/>
    </source>
</evidence>